<dbReference type="PANTHER" id="PTHR46117:SF3">
    <property type="entry name" value="FI24210P1"/>
    <property type="match status" value="1"/>
</dbReference>
<dbReference type="EMBL" id="GBHO01044245">
    <property type="protein sequence ID" value="JAF99358.1"/>
    <property type="molecule type" value="Transcribed_RNA"/>
</dbReference>
<dbReference type="InterPro" id="IPR011598">
    <property type="entry name" value="bHLH_dom"/>
</dbReference>
<evidence type="ECO:0000259" key="7">
    <source>
        <dbReference type="PROSITE" id="PS50888"/>
    </source>
</evidence>
<dbReference type="InterPro" id="IPR036638">
    <property type="entry name" value="HLH_DNA-bd_sf"/>
</dbReference>
<dbReference type="CDD" id="cd11396">
    <property type="entry name" value="bHLHzip_USF"/>
    <property type="match status" value="1"/>
</dbReference>
<feature type="domain" description="BHLH" evidence="7">
    <location>
        <begin position="153"/>
        <end position="211"/>
    </location>
</feature>
<accession>A0A0A9VYU4</accession>
<dbReference type="EMBL" id="GBHO01044244">
    <property type="protein sequence ID" value="JAF99359.1"/>
    <property type="molecule type" value="Transcribed_RNA"/>
</dbReference>
<feature type="region of interest" description="Disordered" evidence="6">
    <location>
        <begin position="140"/>
        <end position="162"/>
    </location>
</feature>
<reference evidence="9" key="2">
    <citation type="submission" date="2014-07" db="EMBL/GenBank/DDBJ databases">
        <authorList>
            <person name="Hull J."/>
        </authorList>
    </citation>
    <scope>NUCLEOTIDE SEQUENCE</scope>
</reference>
<organism evidence="9">
    <name type="scientific">Lygus hesperus</name>
    <name type="common">Western plant bug</name>
    <dbReference type="NCBI Taxonomy" id="30085"/>
    <lineage>
        <taxon>Eukaryota</taxon>
        <taxon>Metazoa</taxon>
        <taxon>Ecdysozoa</taxon>
        <taxon>Arthropoda</taxon>
        <taxon>Hexapoda</taxon>
        <taxon>Insecta</taxon>
        <taxon>Pterygota</taxon>
        <taxon>Neoptera</taxon>
        <taxon>Paraneoptera</taxon>
        <taxon>Hemiptera</taxon>
        <taxon>Heteroptera</taxon>
        <taxon>Panheteroptera</taxon>
        <taxon>Cimicomorpha</taxon>
        <taxon>Miridae</taxon>
        <taxon>Mirini</taxon>
        <taxon>Lygus</taxon>
    </lineage>
</organism>
<sequence>MDILRRSLQPNRRDKVIDAEGTLISQVEEETSLGSVEDATTTLPVAATLLDTSIDASDADDVQYKFIDENVTTYRVVQFGDTVDTINANAITSSTTLSGSPSGGSSPQSATIYTGPLNGVYVINSSDVFPVNERPKTVTQIVSKPAPPSRDDKRRATHNEVERRRRDKINNWIMKLGKIMPECKSDSSKGSYEMHSKGGILAKACDYIVELRDTNDRLLGFVKENQQLLSDVQSLGRQCEDLRRENEQLRNILAEHGITHTL</sequence>
<dbReference type="EMBL" id="GDHC01005482">
    <property type="protein sequence ID" value="JAQ13147.1"/>
    <property type="molecule type" value="Transcribed_RNA"/>
</dbReference>
<keyword evidence="5" id="KW-0175">Coiled coil</keyword>
<reference evidence="13" key="4">
    <citation type="journal article" date="2016" name="Gigascience">
        <title>De novo construction of an expanded transcriptome assembly for the western tarnished plant bug, Lygus hesperus.</title>
        <authorList>
            <person name="Tassone E.E."/>
            <person name="Geib S.M."/>
            <person name="Hall B."/>
            <person name="Fabrick J.A."/>
            <person name="Brent C.S."/>
            <person name="Hull J.J."/>
        </authorList>
    </citation>
    <scope>NUCLEOTIDE SEQUENCE</scope>
</reference>
<keyword evidence="3" id="KW-0804">Transcription</keyword>
<dbReference type="SUPFAM" id="SSF47459">
    <property type="entry name" value="HLH, helix-loop-helix DNA-binding domain"/>
    <property type="match status" value="1"/>
</dbReference>
<evidence type="ECO:0000313" key="13">
    <source>
        <dbReference type="EMBL" id="JAQ13147.1"/>
    </source>
</evidence>
<feature type="compositionally biased region" description="Basic and acidic residues" evidence="6">
    <location>
        <begin position="149"/>
        <end position="162"/>
    </location>
</feature>
<evidence type="ECO:0000256" key="2">
    <source>
        <dbReference type="ARBA" id="ARBA00023015"/>
    </source>
</evidence>
<evidence type="ECO:0000256" key="6">
    <source>
        <dbReference type="SAM" id="MobiDB-lite"/>
    </source>
</evidence>
<dbReference type="Pfam" id="PF00010">
    <property type="entry name" value="HLH"/>
    <property type="match status" value="1"/>
</dbReference>
<dbReference type="PROSITE" id="PS50888">
    <property type="entry name" value="BHLH"/>
    <property type="match status" value="1"/>
</dbReference>
<protein>
    <submittedName>
        <fullName evidence="9">Upstream stimulatory factor 2</fullName>
    </submittedName>
</protein>
<dbReference type="EMBL" id="GBRD01012873">
    <property type="protein sequence ID" value="JAG52953.1"/>
    <property type="molecule type" value="Transcribed_RNA"/>
</dbReference>
<evidence type="ECO:0000313" key="8">
    <source>
        <dbReference type="EMBL" id="JAF99356.1"/>
    </source>
</evidence>
<dbReference type="GO" id="GO:0046983">
    <property type="term" value="F:protein dimerization activity"/>
    <property type="evidence" value="ECO:0007669"/>
    <property type="project" value="InterPro"/>
</dbReference>
<reference evidence="12" key="3">
    <citation type="submission" date="2014-09" db="EMBL/GenBank/DDBJ databases">
        <authorList>
            <person name="Magalhaes I.L.F."/>
            <person name="Oliveira U."/>
            <person name="Santos F.R."/>
            <person name="Vidigal T.H.D.A."/>
            <person name="Brescovit A.D."/>
            <person name="Santos A.J."/>
        </authorList>
    </citation>
    <scope>NUCLEOTIDE SEQUENCE</scope>
</reference>
<keyword evidence="2" id="KW-0805">Transcription regulation</keyword>
<dbReference type="AlphaFoldDB" id="A0A0A9VYU4"/>
<reference evidence="9" key="1">
    <citation type="journal article" date="2014" name="PLoS ONE">
        <title>Transcriptome-Based Identification of ABC Transporters in the Western Tarnished Plant Bug Lygus hesperus.</title>
        <authorList>
            <person name="Hull J.J."/>
            <person name="Chaney K."/>
            <person name="Geib S.M."/>
            <person name="Fabrick J.A."/>
            <person name="Brent C.S."/>
            <person name="Walsh D."/>
            <person name="Lavine L.C."/>
        </authorList>
    </citation>
    <scope>NUCLEOTIDE SEQUENCE</scope>
</reference>
<dbReference type="InterPro" id="IPR051732">
    <property type="entry name" value="USF"/>
</dbReference>
<dbReference type="SMART" id="SM00353">
    <property type="entry name" value="HLH"/>
    <property type="match status" value="1"/>
</dbReference>
<proteinExistence type="predicted"/>
<dbReference type="Gene3D" id="4.10.280.10">
    <property type="entry name" value="Helix-loop-helix DNA-binding domain"/>
    <property type="match status" value="1"/>
</dbReference>
<dbReference type="GO" id="GO:0000981">
    <property type="term" value="F:DNA-binding transcription factor activity, RNA polymerase II-specific"/>
    <property type="evidence" value="ECO:0007669"/>
    <property type="project" value="TreeGrafter"/>
</dbReference>
<dbReference type="PANTHER" id="PTHR46117">
    <property type="entry name" value="FI24210P1"/>
    <property type="match status" value="1"/>
</dbReference>
<name>A0A0A9VYU4_LYGHE</name>
<gene>
    <name evidence="9" type="primary">Usf2_2</name>
    <name evidence="13" type="synonym">Usf2</name>
    <name evidence="11" type="synonym">Usf2_0</name>
    <name evidence="10" type="synonym">Usf2_1</name>
    <name evidence="8" type="synonym">Usf2_3</name>
    <name evidence="10" type="ORF">CM83_62117</name>
    <name evidence="11" type="ORF">CM83_62118</name>
    <name evidence="9" type="ORF">CM83_62119</name>
    <name evidence="8" type="ORF">CM83_62120</name>
    <name evidence="13" type="ORF">g.78220</name>
</gene>
<dbReference type="EMBL" id="GBHO01044247">
    <property type="protein sequence ID" value="JAF99356.1"/>
    <property type="molecule type" value="Transcribed_RNA"/>
</dbReference>
<evidence type="ECO:0000256" key="4">
    <source>
        <dbReference type="ARBA" id="ARBA00023242"/>
    </source>
</evidence>
<evidence type="ECO:0000256" key="5">
    <source>
        <dbReference type="SAM" id="Coils"/>
    </source>
</evidence>
<evidence type="ECO:0000313" key="9">
    <source>
        <dbReference type="EMBL" id="JAF99357.1"/>
    </source>
</evidence>
<evidence type="ECO:0000313" key="10">
    <source>
        <dbReference type="EMBL" id="JAF99358.1"/>
    </source>
</evidence>
<dbReference type="GO" id="GO:0000978">
    <property type="term" value="F:RNA polymerase II cis-regulatory region sequence-specific DNA binding"/>
    <property type="evidence" value="ECO:0007669"/>
    <property type="project" value="TreeGrafter"/>
</dbReference>
<evidence type="ECO:0000256" key="1">
    <source>
        <dbReference type="ARBA" id="ARBA00004123"/>
    </source>
</evidence>
<dbReference type="EMBL" id="GBHO01044246">
    <property type="protein sequence ID" value="JAF99357.1"/>
    <property type="molecule type" value="Transcribed_RNA"/>
</dbReference>
<feature type="coiled-coil region" evidence="5">
    <location>
        <begin position="225"/>
        <end position="259"/>
    </location>
</feature>
<comment type="subcellular location">
    <subcellularLocation>
        <location evidence="1">Nucleus</location>
    </subcellularLocation>
</comment>
<dbReference type="GO" id="GO:0005634">
    <property type="term" value="C:nucleus"/>
    <property type="evidence" value="ECO:0007669"/>
    <property type="project" value="UniProtKB-SubCell"/>
</dbReference>
<keyword evidence="4" id="KW-0539">Nucleus</keyword>
<evidence type="ECO:0000313" key="11">
    <source>
        <dbReference type="EMBL" id="JAF99359.1"/>
    </source>
</evidence>
<evidence type="ECO:0000256" key="3">
    <source>
        <dbReference type="ARBA" id="ARBA00023163"/>
    </source>
</evidence>
<evidence type="ECO:0000313" key="12">
    <source>
        <dbReference type="EMBL" id="JAG52953.1"/>
    </source>
</evidence>